<keyword evidence="2" id="KW-1185">Reference proteome</keyword>
<proteinExistence type="predicted"/>
<dbReference type="InterPro" id="IPR011204">
    <property type="entry name" value="Virulence_RhuM-like"/>
</dbReference>
<dbReference type="Pfam" id="PF13310">
    <property type="entry name" value="Virulence_RhuM"/>
    <property type="match status" value="1"/>
</dbReference>
<evidence type="ECO:0000313" key="1">
    <source>
        <dbReference type="EMBL" id="GGI13896.1"/>
    </source>
</evidence>
<dbReference type="RefSeq" id="WP_188354935.1">
    <property type="nucleotide sequence ID" value="NZ_BMDH01000001.1"/>
</dbReference>
<reference evidence="1" key="1">
    <citation type="journal article" date="2014" name="Int. J. Syst. Evol. Microbiol.">
        <title>Complete genome sequence of Corynebacterium casei LMG S-19264T (=DSM 44701T), isolated from a smear-ripened cheese.</title>
        <authorList>
            <consortium name="US DOE Joint Genome Institute (JGI-PGF)"/>
            <person name="Walter F."/>
            <person name="Albersmeier A."/>
            <person name="Kalinowski J."/>
            <person name="Ruckert C."/>
        </authorList>
    </citation>
    <scope>NUCLEOTIDE SEQUENCE</scope>
    <source>
        <strain evidence="1">CCM 8606</strain>
    </source>
</reference>
<protein>
    <recommendedName>
        <fullName evidence="3">Virulence protein</fullName>
    </recommendedName>
</protein>
<reference evidence="1" key="2">
    <citation type="submission" date="2020-09" db="EMBL/GenBank/DDBJ databases">
        <authorList>
            <person name="Sun Q."/>
            <person name="Sedlacek I."/>
        </authorList>
    </citation>
    <scope>NUCLEOTIDE SEQUENCE</scope>
    <source>
        <strain evidence="1">CCM 8606</strain>
    </source>
</reference>
<name>A0A8J3F1Z5_9BIFI</name>
<dbReference type="AlphaFoldDB" id="A0A8J3F1Z5"/>
<evidence type="ECO:0008006" key="3">
    <source>
        <dbReference type="Google" id="ProtNLM"/>
    </source>
</evidence>
<evidence type="ECO:0000313" key="2">
    <source>
        <dbReference type="Proteomes" id="UP000619536"/>
    </source>
</evidence>
<sequence length="186" mass="21340">MSSPQSVRPTNEQQVVLYESHDHTVHLDVRIEDNNVWLTRQQLAILFGRDIKTIGKHIGNAKREELSEIPTVAKFATVQDEGGRAVKRQVEHYNLDMILSIGYRVKSREGVYFRRWANTVLKQHLLQGYTINRQRLETLESVVKVLQRSSNPEIAGNTLTAITLMIALSEPREKDIMIALIEHFIA</sequence>
<dbReference type="Proteomes" id="UP000619536">
    <property type="component" value="Unassembled WGS sequence"/>
</dbReference>
<dbReference type="PANTHER" id="PTHR35810:SF1">
    <property type="entry name" value="CYTOPLASMIC PROTEIN"/>
    <property type="match status" value="1"/>
</dbReference>
<dbReference type="EMBL" id="BMDH01000001">
    <property type="protein sequence ID" value="GGI13896.1"/>
    <property type="molecule type" value="Genomic_DNA"/>
</dbReference>
<accession>A0A8J3F1Z5</accession>
<dbReference type="PANTHER" id="PTHR35810">
    <property type="entry name" value="CYTOPLASMIC PROTEIN-RELATED"/>
    <property type="match status" value="1"/>
</dbReference>
<gene>
    <name evidence="1" type="ORF">GCM10007377_08250</name>
</gene>
<comment type="caution">
    <text evidence="1">The sequence shown here is derived from an EMBL/GenBank/DDBJ whole genome shotgun (WGS) entry which is preliminary data.</text>
</comment>
<organism evidence="1 2">
    <name type="scientific">Galliscardovia ingluviei</name>
    <dbReference type="NCBI Taxonomy" id="1769422"/>
    <lineage>
        <taxon>Bacteria</taxon>
        <taxon>Bacillati</taxon>
        <taxon>Actinomycetota</taxon>
        <taxon>Actinomycetes</taxon>
        <taxon>Bifidobacteriales</taxon>
        <taxon>Bifidobacteriaceae</taxon>
        <taxon>Galliscardovia</taxon>
    </lineage>
</organism>